<feature type="non-terminal residue" evidence="10">
    <location>
        <position position="1"/>
    </location>
</feature>
<dbReference type="InterPro" id="IPR035992">
    <property type="entry name" value="Ricin_B-like_lectins"/>
</dbReference>
<gene>
    <name evidence="10" type="ORF">DICPUDRAFT_15974</name>
</gene>
<sequence length="609" mass="69169">LQADKDGSNIVNYCLNIKNGSKDQNTPVILWPIQKNSTNELWQLTSDGHIISRMFGNVVLDVGNSVDGSNSKFYVIINPNFNVNSDSQKWVVNSETNQISNKNFPNLYLGIDGAYNGPIAPVKYQNIVLAKPSDNSNPCFQWLFLPKSPFYKILSQKPEPFPTYEKDPQFAETYHLISKTITLDRTNSIRTQYSNTIAPLSSFQSSLVSMKCPKDVNPEVFEIVKDQINYELTCAISVQNLFATFSKFYTENYICSEASITNLALLCKLDSKKDLVTGFFKSFIDNTTTNILCMIPEIGPIFTEFVDIGYDLYADSGYSTNNISPFTVAVSQLYKRFYTNFINILKIIGEIETDILNDWGMMKTTYSCIMLPVGTPNSLFWNTNMNYELVNATSIANDIAILQVLMPSKYQIYYCSFGINYTNAPSYCQYWDNRKQFYYIAEIQDNNAFPDSELMKTYLWGNNVNQQEFYQSNFGWTFNTANNDVYKNRIYNQGLPTLFNGTSTPMYYNLVNNGTPVKCNVYTYSSGFFSGEYSTGLLGSHEYQIEIYDFNNNQLMSFTVSVDLPMMKGCTPRIVGSPTIASGYYFVNQLSCEGSRSQEFAGSLSFAIY</sequence>
<dbReference type="eggNOG" id="ENOG502R8B0">
    <property type="taxonomic scope" value="Eukaryota"/>
</dbReference>
<dbReference type="GeneID" id="10503694"/>
<evidence type="ECO:0000256" key="8">
    <source>
        <dbReference type="ARBA" id="ARBA00049619"/>
    </source>
</evidence>
<comment type="similarity">
    <text evidence="3">Belongs to the cup family.</text>
</comment>
<comment type="subcellular location">
    <subcellularLocation>
        <location evidence="2">Cytoplasm</location>
    </subcellularLocation>
    <subcellularLocation>
        <location evidence="1">Membrane</location>
        <topology evidence="1">Peripheral membrane protein</topology>
    </subcellularLocation>
</comment>
<dbReference type="InterPro" id="IPR000772">
    <property type="entry name" value="Ricin_B_lectin"/>
</dbReference>
<dbReference type="FunFam" id="2.80.10.50:FF:000086">
    <property type="entry name" value="Calcium up-regulated protein A"/>
    <property type="match status" value="1"/>
</dbReference>
<evidence type="ECO:0000259" key="9">
    <source>
        <dbReference type="SMART" id="SM00458"/>
    </source>
</evidence>
<dbReference type="PANTHER" id="PTHR31599:SF2">
    <property type="entry name" value="CALCIUM UP-REGULATED PROTEIN A-RELATED"/>
    <property type="match status" value="1"/>
</dbReference>
<dbReference type="SUPFAM" id="SSF50370">
    <property type="entry name" value="Ricin B-like lectins"/>
    <property type="match status" value="1"/>
</dbReference>
<dbReference type="AlphaFoldDB" id="F0ZFU4"/>
<dbReference type="Pfam" id="PF00652">
    <property type="entry name" value="Ricin_B_lectin"/>
    <property type="match status" value="1"/>
</dbReference>
<proteinExistence type="inferred from homology"/>
<dbReference type="GO" id="GO:0030246">
    <property type="term" value="F:carbohydrate binding"/>
    <property type="evidence" value="ECO:0007669"/>
    <property type="project" value="UniProtKB-KW"/>
</dbReference>
<dbReference type="KEGG" id="dpp:DICPUDRAFT_15974"/>
<dbReference type="GO" id="GO:0005634">
    <property type="term" value="C:nucleus"/>
    <property type="evidence" value="ECO:0007669"/>
    <property type="project" value="UniProtKB-ARBA"/>
</dbReference>
<evidence type="ECO:0000256" key="2">
    <source>
        <dbReference type="ARBA" id="ARBA00004496"/>
    </source>
</evidence>
<keyword evidence="11" id="KW-1185">Reference proteome</keyword>
<keyword evidence="7" id="KW-0472">Membrane</keyword>
<feature type="non-terminal residue" evidence="10">
    <location>
        <position position="609"/>
    </location>
</feature>
<dbReference type="PANTHER" id="PTHR31599">
    <property type="entry name" value="CALCIUM UP-REGULATED PROTEIN A-RELATED"/>
    <property type="match status" value="1"/>
</dbReference>
<protein>
    <recommendedName>
        <fullName evidence="9">Ricin B lectin domain-containing protein</fullName>
    </recommendedName>
</protein>
<name>F0ZFU4_DICPU</name>
<evidence type="ECO:0000313" key="10">
    <source>
        <dbReference type="EMBL" id="EGC37172.1"/>
    </source>
</evidence>
<evidence type="ECO:0000256" key="3">
    <source>
        <dbReference type="ARBA" id="ARBA00010678"/>
    </source>
</evidence>
<evidence type="ECO:0000256" key="6">
    <source>
        <dbReference type="ARBA" id="ARBA00022737"/>
    </source>
</evidence>
<evidence type="ECO:0000256" key="1">
    <source>
        <dbReference type="ARBA" id="ARBA00004170"/>
    </source>
</evidence>
<dbReference type="OMA" id="GSHEYQI"/>
<reference evidence="11" key="1">
    <citation type="journal article" date="2011" name="Genome Biol.">
        <title>Comparative genomics of the social amoebae Dictyostelium discoideum and Dictyostelium purpureum.</title>
        <authorList>
            <consortium name="US DOE Joint Genome Institute (JGI-PGF)"/>
            <person name="Sucgang R."/>
            <person name="Kuo A."/>
            <person name="Tian X."/>
            <person name="Salerno W."/>
            <person name="Parikh A."/>
            <person name="Feasley C.L."/>
            <person name="Dalin E."/>
            <person name="Tu H."/>
            <person name="Huang E."/>
            <person name="Barry K."/>
            <person name="Lindquist E."/>
            <person name="Shapiro H."/>
            <person name="Bruce D."/>
            <person name="Schmutz J."/>
            <person name="Salamov A."/>
            <person name="Fey P."/>
            <person name="Gaudet P."/>
            <person name="Anjard C."/>
            <person name="Babu M.M."/>
            <person name="Basu S."/>
            <person name="Bushmanova Y."/>
            <person name="van der Wel H."/>
            <person name="Katoh-Kurasawa M."/>
            <person name="Dinh C."/>
            <person name="Coutinho P.M."/>
            <person name="Saito T."/>
            <person name="Elias M."/>
            <person name="Schaap P."/>
            <person name="Kay R.R."/>
            <person name="Henrissat B."/>
            <person name="Eichinger L."/>
            <person name="Rivero F."/>
            <person name="Putnam N.H."/>
            <person name="West C.M."/>
            <person name="Loomis W.F."/>
            <person name="Chisholm R.L."/>
            <person name="Shaulsky G."/>
            <person name="Strassmann J.E."/>
            <person name="Queller D.C."/>
            <person name="Kuspa A."/>
            <person name="Grigoriev I.V."/>
        </authorList>
    </citation>
    <scope>NUCLEOTIDE SEQUENCE [LARGE SCALE GENOMIC DNA]</scope>
    <source>
        <strain evidence="11">QSDP1</strain>
    </source>
</reference>
<dbReference type="Gene3D" id="2.80.10.50">
    <property type="match status" value="1"/>
</dbReference>
<dbReference type="CDD" id="cd00161">
    <property type="entry name" value="beta-trefoil_Ricin-like"/>
    <property type="match status" value="1"/>
</dbReference>
<dbReference type="FunCoup" id="F0ZFU4">
    <property type="interactions" value="373"/>
</dbReference>
<keyword evidence="5" id="KW-0430">Lectin</keyword>
<dbReference type="GO" id="GO:0005737">
    <property type="term" value="C:cytoplasm"/>
    <property type="evidence" value="ECO:0007669"/>
    <property type="project" value="UniProtKB-SubCell"/>
</dbReference>
<dbReference type="InterPro" id="IPR051780">
    <property type="entry name" value="Ca_Up-reg_Membrane_Reg"/>
</dbReference>
<organism evidence="10 11">
    <name type="scientific">Dictyostelium purpureum</name>
    <name type="common">Slime mold</name>
    <dbReference type="NCBI Taxonomy" id="5786"/>
    <lineage>
        <taxon>Eukaryota</taxon>
        <taxon>Amoebozoa</taxon>
        <taxon>Evosea</taxon>
        <taxon>Eumycetozoa</taxon>
        <taxon>Dictyostelia</taxon>
        <taxon>Dictyosteliales</taxon>
        <taxon>Dictyosteliaceae</taxon>
        <taxon>Dictyostelium</taxon>
    </lineage>
</organism>
<dbReference type="VEuPathDB" id="AmoebaDB:DICPUDRAFT_15974"/>
<evidence type="ECO:0000313" key="11">
    <source>
        <dbReference type="Proteomes" id="UP000001064"/>
    </source>
</evidence>
<dbReference type="PROSITE" id="PS50231">
    <property type="entry name" value="RICIN_B_LECTIN"/>
    <property type="match status" value="1"/>
</dbReference>
<keyword evidence="4" id="KW-0963">Cytoplasm</keyword>
<dbReference type="SMART" id="SM00458">
    <property type="entry name" value="RICIN"/>
    <property type="match status" value="1"/>
</dbReference>
<dbReference type="OrthoDB" id="20005at2759"/>
<accession>F0ZFU4</accession>
<dbReference type="RefSeq" id="XP_003286300.1">
    <property type="nucleotide sequence ID" value="XM_003286252.1"/>
</dbReference>
<comment type="function">
    <text evidence="8">May play an important role in stabilizing and/or regulating the cell membrane during Ca(2+) stress or certain stages of development.</text>
</comment>
<dbReference type="GO" id="GO:0016020">
    <property type="term" value="C:membrane"/>
    <property type="evidence" value="ECO:0007669"/>
    <property type="project" value="UniProtKB-SubCell"/>
</dbReference>
<feature type="domain" description="Ricin B lectin" evidence="9">
    <location>
        <begin position="4"/>
        <end position="145"/>
    </location>
</feature>
<dbReference type="Proteomes" id="UP000001064">
    <property type="component" value="Unassembled WGS sequence"/>
</dbReference>
<dbReference type="GO" id="GO:0043157">
    <property type="term" value="P:response to cation stress"/>
    <property type="evidence" value="ECO:0000318"/>
    <property type="project" value="GO_Central"/>
</dbReference>
<evidence type="ECO:0000256" key="7">
    <source>
        <dbReference type="ARBA" id="ARBA00023136"/>
    </source>
</evidence>
<keyword evidence="6" id="KW-0677">Repeat</keyword>
<dbReference type="EMBL" id="GL871006">
    <property type="protein sequence ID" value="EGC37172.1"/>
    <property type="molecule type" value="Genomic_DNA"/>
</dbReference>
<dbReference type="InParanoid" id="F0ZFU4"/>
<evidence type="ECO:0000256" key="4">
    <source>
        <dbReference type="ARBA" id="ARBA00022490"/>
    </source>
</evidence>
<evidence type="ECO:0000256" key="5">
    <source>
        <dbReference type="ARBA" id="ARBA00022734"/>
    </source>
</evidence>